<sequence>MSLTNISQLLMRNQDLLIATQPLLVNMPDDNFARELLRINPMCDLTVFDNNYANHLAHQKATKDKHTTMFDAYYHNTIKHDLIVIYFPKSKKELPFTLAMLNHVCTDNTRILIVGENNGGIKSLASLENKLFNYCEKIDSARHCVLFEIGIPLQQKVFNIEDWFEYYTVEINQCAIQVASLPGVFSQAKLDVGTRVLLENLPNVQKGELLDFGCGAGVIAAFIGKNSASVTLSLTDVSALALMSAEKTLTLNNLVATIFPTDSLSNIKKQYQHVISNPPFHQGIKTHYLATEDFLKGISKHIIDNGSLTIVANSFLQYQPIMEKAFAKVSKLKQEKGFSIYHSITSNKR</sequence>
<keyword evidence="5 6" id="KW-0949">S-adenosyl-L-methionine</keyword>
<dbReference type="InterPro" id="IPR029063">
    <property type="entry name" value="SAM-dependent_MTases_sf"/>
</dbReference>
<gene>
    <name evidence="6 9" type="primary">rsmC</name>
    <name evidence="9" type="ORF">GCM10011501_23290</name>
</gene>
<evidence type="ECO:0000313" key="10">
    <source>
        <dbReference type="Proteomes" id="UP000626370"/>
    </source>
</evidence>
<feature type="domain" description="Methyltransferase small N-terminal" evidence="8">
    <location>
        <begin position="7"/>
        <end position="167"/>
    </location>
</feature>
<dbReference type="EMBL" id="BNAH01000009">
    <property type="protein sequence ID" value="GHE93258.1"/>
    <property type="molecule type" value="Genomic_DNA"/>
</dbReference>
<evidence type="ECO:0000256" key="4">
    <source>
        <dbReference type="ARBA" id="ARBA00022679"/>
    </source>
</evidence>
<feature type="domain" description="Methyltransferase small" evidence="7">
    <location>
        <begin position="176"/>
        <end position="341"/>
    </location>
</feature>
<dbReference type="PANTHER" id="PTHR47816">
    <property type="entry name" value="RIBOSOMAL RNA SMALL SUBUNIT METHYLTRANSFERASE C"/>
    <property type="match status" value="1"/>
</dbReference>
<comment type="catalytic activity">
    <reaction evidence="6">
        <text>guanosine(1207) in 16S rRNA + S-adenosyl-L-methionine = N(2)-methylguanosine(1207) in 16S rRNA + S-adenosyl-L-homocysteine + H(+)</text>
        <dbReference type="Rhea" id="RHEA:42736"/>
        <dbReference type="Rhea" id="RHEA-COMP:10213"/>
        <dbReference type="Rhea" id="RHEA-COMP:10214"/>
        <dbReference type="ChEBI" id="CHEBI:15378"/>
        <dbReference type="ChEBI" id="CHEBI:57856"/>
        <dbReference type="ChEBI" id="CHEBI:59789"/>
        <dbReference type="ChEBI" id="CHEBI:74269"/>
        <dbReference type="ChEBI" id="CHEBI:74481"/>
        <dbReference type="EC" id="2.1.1.172"/>
    </reaction>
</comment>
<dbReference type="RefSeq" id="WP_189378436.1">
    <property type="nucleotide sequence ID" value="NZ_BNAH01000009.1"/>
</dbReference>
<keyword evidence="4 6" id="KW-0808">Transferase</keyword>
<keyword evidence="1 6" id="KW-0963">Cytoplasm</keyword>
<dbReference type="SUPFAM" id="SSF53335">
    <property type="entry name" value="S-adenosyl-L-methionine-dependent methyltransferases"/>
    <property type="match status" value="1"/>
</dbReference>
<evidence type="ECO:0000259" key="7">
    <source>
        <dbReference type="Pfam" id="PF05175"/>
    </source>
</evidence>
<evidence type="ECO:0000256" key="2">
    <source>
        <dbReference type="ARBA" id="ARBA00022552"/>
    </source>
</evidence>
<reference evidence="10" key="1">
    <citation type="journal article" date="2019" name="Int. J. Syst. Evol. Microbiol.">
        <title>The Global Catalogue of Microorganisms (GCM) 10K type strain sequencing project: providing services to taxonomists for standard genome sequencing and annotation.</title>
        <authorList>
            <consortium name="The Broad Institute Genomics Platform"/>
            <consortium name="The Broad Institute Genome Sequencing Center for Infectious Disease"/>
            <person name="Wu L."/>
            <person name="Ma J."/>
        </authorList>
    </citation>
    <scope>NUCLEOTIDE SEQUENCE [LARGE SCALE GENOMIC DNA]</scope>
    <source>
        <strain evidence="10">CGMCC 1.15922</strain>
    </source>
</reference>
<comment type="function">
    <text evidence="6">Specifically methylates the guanine in position 1207 of 16S rRNA in the 30S particle.</text>
</comment>
<dbReference type="PANTHER" id="PTHR47816:SF4">
    <property type="entry name" value="RIBOSOMAL RNA SMALL SUBUNIT METHYLTRANSFERASE C"/>
    <property type="match status" value="1"/>
</dbReference>
<evidence type="ECO:0000259" key="8">
    <source>
        <dbReference type="Pfam" id="PF08468"/>
    </source>
</evidence>
<dbReference type="InterPro" id="IPR007848">
    <property type="entry name" value="Small_mtfrase_dom"/>
</dbReference>
<dbReference type="Proteomes" id="UP000626370">
    <property type="component" value="Unassembled WGS sequence"/>
</dbReference>
<comment type="similarity">
    <text evidence="6">Belongs to the methyltransferase superfamily. RsmC family.</text>
</comment>
<keyword evidence="2 6" id="KW-0698">rRNA processing</keyword>
<evidence type="ECO:0000256" key="3">
    <source>
        <dbReference type="ARBA" id="ARBA00022603"/>
    </source>
</evidence>
<name>A0ABQ3IUE1_9GAMM</name>
<dbReference type="InterPro" id="IPR023543">
    <property type="entry name" value="rRNA_ssu_MeTfrase_C"/>
</dbReference>
<dbReference type="HAMAP" id="MF_01862">
    <property type="entry name" value="16SrRNA_methyltr_C"/>
    <property type="match status" value="1"/>
</dbReference>
<evidence type="ECO:0000256" key="6">
    <source>
        <dbReference type="HAMAP-Rule" id="MF_01862"/>
    </source>
</evidence>
<organism evidence="9 10">
    <name type="scientific">Thalassotalea profundi</name>
    <dbReference type="NCBI Taxonomy" id="2036687"/>
    <lineage>
        <taxon>Bacteria</taxon>
        <taxon>Pseudomonadati</taxon>
        <taxon>Pseudomonadota</taxon>
        <taxon>Gammaproteobacteria</taxon>
        <taxon>Alteromonadales</taxon>
        <taxon>Colwelliaceae</taxon>
        <taxon>Thalassotalea</taxon>
    </lineage>
</organism>
<dbReference type="GO" id="GO:0008168">
    <property type="term" value="F:methyltransferase activity"/>
    <property type="evidence" value="ECO:0007669"/>
    <property type="project" value="UniProtKB-KW"/>
</dbReference>
<evidence type="ECO:0000256" key="5">
    <source>
        <dbReference type="ARBA" id="ARBA00022691"/>
    </source>
</evidence>
<comment type="subunit">
    <text evidence="6">Monomer.</text>
</comment>
<dbReference type="GO" id="GO:0032259">
    <property type="term" value="P:methylation"/>
    <property type="evidence" value="ECO:0007669"/>
    <property type="project" value="UniProtKB-KW"/>
</dbReference>
<accession>A0ABQ3IUE1</accession>
<keyword evidence="10" id="KW-1185">Reference proteome</keyword>
<keyword evidence="3 6" id="KW-0489">Methyltransferase</keyword>
<dbReference type="InterPro" id="IPR046977">
    <property type="entry name" value="RsmC/RlmG"/>
</dbReference>
<dbReference type="Gene3D" id="3.40.50.150">
    <property type="entry name" value="Vaccinia Virus protein VP39"/>
    <property type="match status" value="2"/>
</dbReference>
<proteinExistence type="inferred from homology"/>
<dbReference type="PROSITE" id="PS00092">
    <property type="entry name" value="N6_MTASE"/>
    <property type="match status" value="1"/>
</dbReference>
<comment type="subcellular location">
    <subcellularLocation>
        <location evidence="6">Cytoplasm</location>
    </subcellularLocation>
</comment>
<comment type="caution">
    <text evidence="9">The sequence shown here is derived from an EMBL/GenBank/DDBJ whole genome shotgun (WGS) entry which is preliminary data.</text>
</comment>
<evidence type="ECO:0000313" key="9">
    <source>
        <dbReference type="EMBL" id="GHE93258.1"/>
    </source>
</evidence>
<dbReference type="CDD" id="cd02440">
    <property type="entry name" value="AdoMet_MTases"/>
    <property type="match status" value="1"/>
</dbReference>
<dbReference type="InterPro" id="IPR013675">
    <property type="entry name" value="Mtase_sm_N"/>
</dbReference>
<dbReference type="Pfam" id="PF05175">
    <property type="entry name" value="MTS"/>
    <property type="match status" value="1"/>
</dbReference>
<dbReference type="InterPro" id="IPR002052">
    <property type="entry name" value="DNA_methylase_N6_adenine_CS"/>
</dbReference>
<protein>
    <recommendedName>
        <fullName evidence="6">Ribosomal RNA small subunit methyltransferase C</fullName>
        <ecNumber evidence="6">2.1.1.172</ecNumber>
    </recommendedName>
    <alternativeName>
        <fullName evidence="6">16S rRNA m2G1207 methyltransferase</fullName>
    </alternativeName>
    <alternativeName>
        <fullName evidence="6">rRNA (guanine-N(2)-)-methyltransferase RsmC</fullName>
    </alternativeName>
</protein>
<dbReference type="Pfam" id="PF08468">
    <property type="entry name" value="MTS_N"/>
    <property type="match status" value="1"/>
</dbReference>
<evidence type="ECO:0000256" key="1">
    <source>
        <dbReference type="ARBA" id="ARBA00022490"/>
    </source>
</evidence>
<dbReference type="EC" id="2.1.1.172" evidence="6"/>